<dbReference type="EMBL" id="JBIGIA010000046">
    <property type="protein sequence ID" value="MFG6459902.1"/>
    <property type="molecule type" value="Genomic_DNA"/>
</dbReference>
<evidence type="ECO:0000313" key="3">
    <source>
        <dbReference type="Proteomes" id="UP001606305"/>
    </source>
</evidence>
<proteinExistence type="predicted"/>
<feature type="chain" id="PRO_5047031543" description="DUF4189 domain-containing protein" evidence="1">
    <location>
        <begin position="21"/>
        <end position="135"/>
    </location>
</feature>
<comment type="caution">
    <text evidence="2">The sequence shown here is derived from an EMBL/GenBank/DDBJ whole genome shotgun (WGS) entry which is preliminary data.</text>
</comment>
<keyword evidence="3" id="KW-1185">Reference proteome</keyword>
<gene>
    <name evidence="2" type="ORF">ACG00X_24030</name>
</gene>
<evidence type="ECO:0000313" key="2">
    <source>
        <dbReference type="EMBL" id="MFG6459902.1"/>
    </source>
</evidence>
<dbReference type="RefSeq" id="WP_394492352.1">
    <property type="nucleotide sequence ID" value="NZ_JBIGIA010000046.1"/>
</dbReference>
<accession>A0ABW7GDH3</accession>
<protein>
    <recommendedName>
        <fullName evidence="4">DUF4189 domain-containing protein</fullName>
    </recommendedName>
</protein>
<dbReference type="PROSITE" id="PS51257">
    <property type="entry name" value="PROKAR_LIPOPROTEIN"/>
    <property type="match status" value="1"/>
</dbReference>
<reference evidence="2 3" key="1">
    <citation type="submission" date="2024-09" db="EMBL/GenBank/DDBJ databases">
        <title>Novel species of the genus Pelomonas and Roseateles isolated from streams.</title>
        <authorList>
            <person name="Lu H."/>
        </authorList>
    </citation>
    <scope>NUCLEOTIDE SEQUENCE [LARGE SCALE GENOMIC DNA]</scope>
    <source>
        <strain evidence="2 3">BYS96W</strain>
    </source>
</reference>
<evidence type="ECO:0000256" key="1">
    <source>
        <dbReference type="SAM" id="SignalP"/>
    </source>
</evidence>
<name>A0ABW7GDH3_9BURK</name>
<dbReference type="Proteomes" id="UP001606305">
    <property type="component" value="Unassembled WGS sequence"/>
</dbReference>
<evidence type="ECO:0008006" key="4">
    <source>
        <dbReference type="Google" id="ProtNLM"/>
    </source>
</evidence>
<organism evidence="2 3">
    <name type="scientific">Pelomonas nitida</name>
    <dbReference type="NCBI Taxonomy" id="3299027"/>
    <lineage>
        <taxon>Bacteria</taxon>
        <taxon>Pseudomonadati</taxon>
        <taxon>Pseudomonadota</taxon>
        <taxon>Betaproteobacteria</taxon>
        <taxon>Burkholderiales</taxon>
        <taxon>Sphaerotilaceae</taxon>
        <taxon>Roseateles</taxon>
    </lineage>
</organism>
<keyword evidence="1" id="KW-0732">Signal</keyword>
<feature type="signal peptide" evidence="1">
    <location>
        <begin position="1"/>
        <end position="20"/>
    </location>
</feature>
<sequence>MPLPRYLAAALACITLASCAQTPPASAPQPESARLGQELRALIGTAACSSDAQCRTVPVGAKACGGAAGYWAWSTQNTDADALKALAARQAAAHRREIEASGLRSNCAVATDPGAACVAGHCQLTATAAPSRGAQ</sequence>